<dbReference type="InterPro" id="IPR013083">
    <property type="entry name" value="Znf_RING/FYVE/PHD"/>
</dbReference>
<reference evidence="13" key="2">
    <citation type="submission" date="2025-08" db="UniProtKB">
        <authorList>
            <consortium name="Ensembl"/>
        </authorList>
    </citation>
    <scope>IDENTIFICATION</scope>
</reference>
<dbReference type="InterPro" id="IPR041042">
    <property type="entry name" value="Znf_Hakai"/>
</dbReference>
<dbReference type="UniPathway" id="UPA00143"/>
<accession>G3VZA1</accession>
<dbReference type="CDD" id="cd16508">
    <property type="entry name" value="RING-HC_HAKAI-like"/>
    <property type="match status" value="1"/>
</dbReference>
<evidence type="ECO:0000256" key="8">
    <source>
        <dbReference type="ARBA" id="ARBA00022833"/>
    </source>
</evidence>
<evidence type="ECO:0000256" key="4">
    <source>
        <dbReference type="ARBA" id="ARBA00022679"/>
    </source>
</evidence>
<name>G3VZA1_SARHA</name>
<evidence type="ECO:0000256" key="6">
    <source>
        <dbReference type="ARBA" id="ARBA00022771"/>
    </source>
</evidence>
<sequence length="503" mass="57243">MEKCGFRWIYGLNRLSPTIGSGLFYLHGPILMKPVSRQTNEDELGPEVTSTMNTMSSDPQPGDVDRCDYDEEESYDDHGRVELWRNQLGFPGLNFWDFKINILGVKDDTPIHFCDMCELPIKIYGRLIPCKHVFCYGCAILLEQKADSLCPNCNNPIRRIDQYTLGTLFMCGVVQDCKRTYLSQRDLEAHINFRHFRSRPPVTPLMQNVPTPVVLPAPEIQDQGLKKHKVSQVQPEQRIRMPSSPLPLELHTLQWRESFRDPSREFPVPPSPPPPPPPPLSRWVEQDPYQFSTKKDNNTIFPVQKDSNSLVREASLSVPAHYPDYRDEPMTSQSNPVVSPWEFYGVPPQIYTMQLPSQATGMSSIGYSQALPASATSGPPQIPTSFDYVAAPMPSYVHHLASGQLPPPQPVDLPVNVPGPHHYYPDSWLPPPEEEKETLGHPYPQPWEMDPDLEPAPKRVHQSPPPAGTWRRRRQRQMQDPPEYPLPGPSHGNQERFEPYGPQ</sequence>
<evidence type="ECO:0000256" key="5">
    <source>
        <dbReference type="ARBA" id="ARBA00022723"/>
    </source>
</evidence>
<evidence type="ECO:0000256" key="2">
    <source>
        <dbReference type="ARBA" id="ARBA00004906"/>
    </source>
</evidence>
<keyword evidence="8" id="KW-0862">Zinc</keyword>
<dbReference type="Pfam" id="PF18408">
    <property type="entry name" value="zf_Hakai"/>
    <property type="match status" value="1"/>
</dbReference>
<evidence type="ECO:0000256" key="3">
    <source>
        <dbReference type="ARBA" id="ARBA00012483"/>
    </source>
</evidence>
<dbReference type="Ensembl" id="ENSSHAT00000008575.2">
    <property type="protein sequence ID" value="ENSSHAP00000008506.2"/>
    <property type="gene ID" value="ENSSHAG00000007369.2"/>
</dbReference>
<dbReference type="InterPro" id="IPR013087">
    <property type="entry name" value="Znf_C2H2_type"/>
</dbReference>
<feature type="compositionally biased region" description="Polar residues" evidence="10">
    <location>
        <begin position="48"/>
        <end position="59"/>
    </location>
</feature>
<reference evidence="13" key="3">
    <citation type="submission" date="2025-09" db="UniProtKB">
        <authorList>
            <consortium name="Ensembl"/>
        </authorList>
    </citation>
    <scope>IDENTIFICATION</scope>
</reference>
<dbReference type="PANTHER" id="PTHR13480:SF1">
    <property type="entry name" value="E3 UBIQUITIN-PROTEIN LIGASE CBLL2"/>
    <property type="match status" value="1"/>
</dbReference>
<evidence type="ECO:0000259" key="12">
    <source>
        <dbReference type="PROSITE" id="PS50157"/>
    </source>
</evidence>
<evidence type="ECO:0000256" key="1">
    <source>
        <dbReference type="ARBA" id="ARBA00000900"/>
    </source>
</evidence>
<dbReference type="STRING" id="9305.ENSSHAP00000008506"/>
<reference evidence="13 14" key="1">
    <citation type="journal article" date="2011" name="Proc. Natl. Acad. Sci. U.S.A.">
        <title>Genetic diversity and population structure of the endangered marsupial Sarcophilus harrisii (Tasmanian devil).</title>
        <authorList>
            <person name="Miller W."/>
            <person name="Hayes V.M."/>
            <person name="Ratan A."/>
            <person name="Petersen D.C."/>
            <person name="Wittekindt N.E."/>
            <person name="Miller J."/>
            <person name="Walenz B."/>
            <person name="Knight J."/>
            <person name="Qi J."/>
            <person name="Zhao F."/>
            <person name="Wang Q."/>
            <person name="Bedoya-Reina O.C."/>
            <person name="Katiyar N."/>
            <person name="Tomsho L.P."/>
            <person name="Kasson L.M."/>
            <person name="Hardie R.A."/>
            <person name="Woodbridge P."/>
            <person name="Tindall E.A."/>
            <person name="Bertelsen M.F."/>
            <person name="Dixon D."/>
            <person name="Pyecroft S."/>
            <person name="Helgen K.M."/>
            <person name="Lesk A.M."/>
            <person name="Pringle T.H."/>
            <person name="Patterson N."/>
            <person name="Zhang Y."/>
            <person name="Kreiss A."/>
            <person name="Woods G.M."/>
            <person name="Jones M.E."/>
            <person name="Schuster S.C."/>
        </authorList>
    </citation>
    <scope>NUCLEOTIDE SEQUENCE [LARGE SCALE GENOMIC DNA]</scope>
</reference>
<feature type="compositionally biased region" description="Pro residues" evidence="10">
    <location>
        <begin position="267"/>
        <end position="280"/>
    </location>
</feature>
<proteinExistence type="predicted"/>
<dbReference type="GeneTree" id="ENSGT00510000047522"/>
<dbReference type="GO" id="GO:0061630">
    <property type="term" value="F:ubiquitin protein ligase activity"/>
    <property type="evidence" value="ECO:0007669"/>
    <property type="project" value="UniProtKB-EC"/>
</dbReference>
<dbReference type="GO" id="GO:0016567">
    <property type="term" value="P:protein ubiquitination"/>
    <property type="evidence" value="ECO:0007669"/>
    <property type="project" value="UniProtKB-UniPathway"/>
</dbReference>
<dbReference type="GO" id="GO:0008270">
    <property type="term" value="F:zinc ion binding"/>
    <property type="evidence" value="ECO:0007669"/>
    <property type="project" value="UniProtKB-KW"/>
</dbReference>
<feature type="region of interest" description="Disordered" evidence="10">
    <location>
        <begin position="261"/>
        <end position="282"/>
    </location>
</feature>
<dbReference type="PROSITE" id="PS50089">
    <property type="entry name" value="ZF_RING_2"/>
    <property type="match status" value="1"/>
</dbReference>
<dbReference type="PROSITE" id="PS00518">
    <property type="entry name" value="ZF_RING_1"/>
    <property type="match status" value="1"/>
</dbReference>
<evidence type="ECO:0000259" key="11">
    <source>
        <dbReference type="PROSITE" id="PS50089"/>
    </source>
</evidence>
<evidence type="ECO:0000256" key="7">
    <source>
        <dbReference type="ARBA" id="ARBA00022786"/>
    </source>
</evidence>
<dbReference type="InParanoid" id="G3VZA1"/>
<dbReference type="SUPFAM" id="SSF57850">
    <property type="entry name" value="RING/U-box"/>
    <property type="match status" value="1"/>
</dbReference>
<keyword evidence="6 9" id="KW-0863">Zinc-finger</keyword>
<dbReference type="GO" id="GO:0030155">
    <property type="term" value="P:regulation of cell adhesion"/>
    <property type="evidence" value="ECO:0007669"/>
    <property type="project" value="TreeGrafter"/>
</dbReference>
<feature type="region of interest" description="Disordered" evidence="10">
    <location>
        <begin position="38"/>
        <end position="65"/>
    </location>
</feature>
<dbReference type="PANTHER" id="PTHR13480">
    <property type="entry name" value="E3 UBIQUITIN-PROTEIN LIGASE HAKAI-RELATED"/>
    <property type="match status" value="1"/>
</dbReference>
<dbReference type="HOGENOM" id="CLU_031291_1_0_1"/>
<comment type="pathway">
    <text evidence="2">Protein modification; protein ubiquitination.</text>
</comment>
<keyword evidence="14" id="KW-1185">Reference proteome</keyword>
<keyword evidence="4" id="KW-0808">Transferase</keyword>
<evidence type="ECO:0000256" key="9">
    <source>
        <dbReference type="PROSITE-ProRule" id="PRU00042"/>
    </source>
</evidence>
<feature type="compositionally biased region" description="Basic and acidic residues" evidence="10">
    <location>
        <begin position="493"/>
        <end position="503"/>
    </location>
</feature>
<dbReference type="InterPro" id="IPR001841">
    <property type="entry name" value="Znf_RING"/>
</dbReference>
<dbReference type="AlphaFoldDB" id="G3VZA1"/>
<feature type="region of interest" description="Disordered" evidence="10">
    <location>
        <begin position="424"/>
        <end position="503"/>
    </location>
</feature>
<dbReference type="EC" id="2.3.2.27" evidence="3"/>
<evidence type="ECO:0000313" key="13">
    <source>
        <dbReference type="Ensembl" id="ENSSHAP00000008506.2"/>
    </source>
</evidence>
<protein>
    <recommendedName>
        <fullName evidence="3">RING-type E3 ubiquitin transferase</fullName>
        <ecNumber evidence="3">2.3.2.27</ecNumber>
    </recommendedName>
</protein>
<organism evidence="13 14">
    <name type="scientific">Sarcophilus harrisii</name>
    <name type="common">Tasmanian devil</name>
    <name type="synonym">Sarcophilus laniarius</name>
    <dbReference type="NCBI Taxonomy" id="9305"/>
    <lineage>
        <taxon>Eukaryota</taxon>
        <taxon>Metazoa</taxon>
        <taxon>Chordata</taxon>
        <taxon>Craniata</taxon>
        <taxon>Vertebrata</taxon>
        <taxon>Euteleostomi</taxon>
        <taxon>Mammalia</taxon>
        <taxon>Metatheria</taxon>
        <taxon>Dasyuromorphia</taxon>
        <taxon>Dasyuridae</taxon>
        <taxon>Sarcophilus</taxon>
    </lineage>
</organism>
<dbReference type="PROSITE" id="PS50157">
    <property type="entry name" value="ZINC_FINGER_C2H2_2"/>
    <property type="match status" value="1"/>
</dbReference>
<evidence type="ECO:0000256" key="10">
    <source>
        <dbReference type="SAM" id="MobiDB-lite"/>
    </source>
</evidence>
<feature type="domain" description="C2H2-type" evidence="12">
    <location>
        <begin position="169"/>
        <end position="200"/>
    </location>
</feature>
<keyword evidence="5" id="KW-0479">Metal-binding</keyword>
<dbReference type="InterPro" id="IPR040380">
    <property type="entry name" value="HAKAI-like_RING-HC"/>
</dbReference>
<dbReference type="InterPro" id="IPR040383">
    <property type="entry name" value="HAKAI/CBLL2"/>
</dbReference>
<comment type="catalytic activity">
    <reaction evidence="1">
        <text>S-ubiquitinyl-[E2 ubiquitin-conjugating enzyme]-L-cysteine + [acceptor protein]-L-lysine = [E2 ubiquitin-conjugating enzyme]-L-cysteine + N(6)-ubiquitinyl-[acceptor protein]-L-lysine.</text>
        <dbReference type="EC" id="2.3.2.27"/>
    </reaction>
</comment>
<dbReference type="Proteomes" id="UP000007648">
    <property type="component" value="Unassembled WGS sequence"/>
</dbReference>
<dbReference type="Gene3D" id="3.30.40.10">
    <property type="entry name" value="Zinc/RING finger domain, C3HC4 (zinc finger)"/>
    <property type="match status" value="1"/>
</dbReference>
<keyword evidence="7" id="KW-0833">Ubl conjugation pathway</keyword>
<dbReference type="eggNOG" id="KOG2932">
    <property type="taxonomic scope" value="Eukaryota"/>
</dbReference>
<dbReference type="InterPro" id="IPR017907">
    <property type="entry name" value="Znf_RING_CS"/>
</dbReference>
<evidence type="ECO:0000313" key="14">
    <source>
        <dbReference type="Proteomes" id="UP000007648"/>
    </source>
</evidence>
<feature type="domain" description="RING-type" evidence="11">
    <location>
        <begin position="114"/>
        <end position="154"/>
    </location>
</feature>
<dbReference type="Gene3D" id="6.10.140.2210">
    <property type="match status" value="1"/>
</dbReference>